<feature type="transmembrane region" description="Helical" evidence="4">
    <location>
        <begin position="74"/>
        <end position="98"/>
    </location>
</feature>
<dbReference type="PROSITE" id="PS50850">
    <property type="entry name" value="MFS"/>
    <property type="match status" value="1"/>
</dbReference>
<feature type="transmembrane region" description="Helical" evidence="4">
    <location>
        <begin position="198"/>
        <end position="220"/>
    </location>
</feature>
<evidence type="ECO:0000313" key="6">
    <source>
        <dbReference type="EMBL" id="MCO6417809.1"/>
    </source>
</evidence>
<evidence type="ECO:0000256" key="4">
    <source>
        <dbReference type="SAM" id="Phobius"/>
    </source>
</evidence>
<keyword evidence="7" id="KW-1185">Reference proteome</keyword>
<dbReference type="RefSeq" id="WP_252954444.1">
    <property type="nucleotide sequence ID" value="NZ_JAFIRR010000104.1"/>
</dbReference>
<dbReference type="InterPro" id="IPR010645">
    <property type="entry name" value="MFS_4"/>
</dbReference>
<evidence type="ECO:0000256" key="2">
    <source>
        <dbReference type="ARBA" id="ARBA00022989"/>
    </source>
</evidence>
<dbReference type="InterPro" id="IPR036259">
    <property type="entry name" value="MFS_trans_sf"/>
</dbReference>
<name>A0ABT1D9D7_9PROT</name>
<feature type="transmembrane region" description="Helical" evidence="4">
    <location>
        <begin position="287"/>
        <end position="309"/>
    </location>
</feature>
<organism evidence="6 7">
    <name type="scientific">Siccirubricoccus soli</name>
    <dbReference type="NCBI Taxonomy" id="2899147"/>
    <lineage>
        <taxon>Bacteria</taxon>
        <taxon>Pseudomonadati</taxon>
        <taxon>Pseudomonadota</taxon>
        <taxon>Alphaproteobacteria</taxon>
        <taxon>Acetobacterales</taxon>
        <taxon>Roseomonadaceae</taxon>
        <taxon>Siccirubricoccus</taxon>
    </lineage>
</organism>
<proteinExistence type="predicted"/>
<feature type="transmembrane region" description="Helical" evidence="4">
    <location>
        <begin position="104"/>
        <end position="124"/>
    </location>
</feature>
<feature type="transmembrane region" description="Helical" evidence="4">
    <location>
        <begin position="226"/>
        <end position="251"/>
    </location>
</feature>
<dbReference type="SUPFAM" id="SSF103473">
    <property type="entry name" value="MFS general substrate transporter"/>
    <property type="match status" value="1"/>
</dbReference>
<feature type="transmembrane region" description="Helical" evidence="4">
    <location>
        <begin position="160"/>
        <end position="177"/>
    </location>
</feature>
<feature type="transmembrane region" description="Helical" evidence="4">
    <location>
        <begin position="321"/>
        <end position="345"/>
    </location>
</feature>
<evidence type="ECO:0000256" key="3">
    <source>
        <dbReference type="ARBA" id="ARBA00023136"/>
    </source>
</evidence>
<keyword evidence="3 4" id="KW-0472">Membrane</keyword>
<evidence type="ECO:0000256" key="1">
    <source>
        <dbReference type="ARBA" id="ARBA00022692"/>
    </source>
</evidence>
<dbReference type="Proteomes" id="UP001523392">
    <property type="component" value="Unassembled WGS sequence"/>
</dbReference>
<dbReference type="InterPro" id="IPR020846">
    <property type="entry name" value="MFS_dom"/>
</dbReference>
<sequence length="371" mass="35947">MSGFLATALSGAAATCSGLGLARFAYVPLFPAMVAAGWVDGGGAGLLGAANLAGYLAGVLAAPRLAPRLGVRRCLALGMALAALSFAACAANLGLGWFALWRGLSGLGGGFLMGLAGPAVLAVIPASRRGMASGIVVAGVGSGIALGSLLVPLLVPLGLAWAWLGLAAAVLGFWALAAPHWPSPPAMPPARPGARPKAAALLLAYGLSGAGMVAPMVYIADLAARGLGLGLGAGALIWLVFGGGAICGTLLGGRAADRIGAVLAFRLWLVAQLGALALGLVPAAPALLAAAALGGFAGVGVTAVTLALVRQRAGERAAALWSGTSASYGVCQAVVAFALAALFAATGESHQAVFGAGLVLSAGALLVALKV</sequence>
<feature type="transmembrane region" description="Helical" evidence="4">
    <location>
        <begin position="263"/>
        <end position="281"/>
    </location>
</feature>
<gene>
    <name evidence="6" type="ORF">JYK14_16800</name>
</gene>
<dbReference type="Gene3D" id="1.20.1250.20">
    <property type="entry name" value="MFS general substrate transporter like domains"/>
    <property type="match status" value="1"/>
</dbReference>
<keyword evidence="2 4" id="KW-1133">Transmembrane helix</keyword>
<dbReference type="PANTHER" id="PTHR23537:SF1">
    <property type="entry name" value="SUGAR TRANSPORTER"/>
    <property type="match status" value="1"/>
</dbReference>
<feature type="transmembrane region" description="Helical" evidence="4">
    <location>
        <begin position="42"/>
        <end position="62"/>
    </location>
</feature>
<feature type="transmembrane region" description="Helical" evidence="4">
    <location>
        <begin position="131"/>
        <end position="154"/>
    </location>
</feature>
<accession>A0ABT1D9D7</accession>
<evidence type="ECO:0000259" key="5">
    <source>
        <dbReference type="PROSITE" id="PS50850"/>
    </source>
</evidence>
<dbReference type="Pfam" id="PF06779">
    <property type="entry name" value="MFS_4"/>
    <property type="match status" value="1"/>
</dbReference>
<evidence type="ECO:0000313" key="7">
    <source>
        <dbReference type="Proteomes" id="UP001523392"/>
    </source>
</evidence>
<feature type="transmembrane region" description="Helical" evidence="4">
    <location>
        <begin position="351"/>
        <end position="369"/>
    </location>
</feature>
<feature type="domain" description="Major facilitator superfamily (MFS) profile" evidence="5">
    <location>
        <begin position="1"/>
        <end position="371"/>
    </location>
</feature>
<reference evidence="6 7" key="1">
    <citation type="submission" date="2021-12" db="EMBL/GenBank/DDBJ databases">
        <title>Siccirubricoccus leaddurans sp. nov., a high concentration Zn2+ tolerance bacterium.</title>
        <authorList>
            <person name="Cao Y."/>
        </authorList>
    </citation>
    <scope>NUCLEOTIDE SEQUENCE [LARGE SCALE GENOMIC DNA]</scope>
    <source>
        <strain evidence="6 7">KC 17139</strain>
    </source>
</reference>
<dbReference type="EMBL" id="JAFIRR010000104">
    <property type="protein sequence ID" value="MCO6417809.1"/>
    <property type="molecule type" value="Genomic_DNA"/>
</dbReference>
<comment type="caution">
    <text evidence="6">The sequence shown here is derived from an EMBL/GenBank/DDBJ whole genome shotgun (WGS) entry which is preliminary data.</text>
</comment>
<keyword evidence="1 4" id="KW-0812">Transmembrane</keyword>
<dbReference type="PANTHER" id="PTHR23537">
    <property type="match status" value="1"/>
</dbReference>
<protein>
    <submittedName>
        <fullName evidence="6">YbfB/YjiJ family MFS transporter</fullName>
    </submittedName>
</protein>